<dbReference type="Pfam" id="PF12697">
    <property type="entry name" value="Abhydrolase_6"/>
    <property type="match status" value="1"/>
</dbReference>
<evidence type="ECO:0000313" key="3">
    <source>
        <dbReference type="Proteomes" id="UP000654345"/>
    </source>
</evidence>
<keyword evidence="3" id="KW-1185">Reference proteome</keyword>
<dbReference type="PRINTS" id="PR00111">
    <property type="entry name" value="ABHYDROLASE"/>
</dbReference>
<dbReference type="PANTHER" id="PTHR10992:SF1086">
    <property type="entry name" value="AB HYDROLASE-1 DOMAIN-CONTAINING PROTEIN"/>
    <property type="match status" value="1"/>
</dbReference>
<dbReference type="InterPro" id="IPR000073">
    <property type="entry name" value="AB_hydrolase_1"/>
</dbReference>
<dbReference type="Gene3D" id="3.40.50.1820">
    <property type="entry name" value="alpha/beta hydrolase"/>
    <property type="match status" value="1"/>
</dbReference>
<comment type="caution">
    <text evidence="2">The sequence shown here is derived from an EMBL/GenBank/DDBJ whole genome shotgun (WGS) entry which is preliminary data.</text>
</comment>
<organism evidence="2 3">
    <name type="scientific">Ktedonobacter robiniae</name>
    <dbReference type="NCBI Taxonomy" id="2778365"/>
    <lineage>
        <taxon>Bacteria</taxon>
        <taxon>Bacillati</taxon>
        <taxon>Chloroflexota</taxon>
        <taxon>Ktedonobacteria</taxon>
        <taxon>Ktedonobacterales</taxon>
        <taxon>Ktedonobacteraceae</taxon>
        <taxon>Ktedonobacter</taxon>
    </lineage>
</organism>
<dbReference type="Proteomes" id="UP000654345">
    <property type="component" value="Unassembled WGS sequence"/>
</dbReference>
<dbReference type="EMBL" id="BNJG01000005">
    <property type="protein sequence ID" value="GHO60549.1"/>
    <property type="molecule type" value="Genomic_DNA"/>
</dbReference>
<accession>A0ABQ3V6P4</accession>
<dbReference type="RefSeq" id="WP_201376635.1">
    <property type="nucleotide sequence ID" value="NZ_BNJG01000005.1"/>
</dbReference>
<name>A0ABQ3V6P4_9CHLR</name>
<sequence>MSTYLLIHGAWHGAWVWYHIAPLLRKQDHKVIVPDLPGFGRDRSISPSTGTLRIYTDHLSHIIKEQNEPVILVGHSMGGIVISQTAEECSESIQKLIYLAAFLVPNGTTLQEHAQKDKDAIILQNTYINETQGVSEIPVERVADLFYHDCPESDITLAQMLLGPTPLEPFSAIVKTTDRFARIPRFYVETLHDRANSLYMQRYMQRNLPCERVFSLSTGHSPFFAAPNELAEILLSLA</sequence>
<gene>
    <name evidence="2" type="ORF">KSB_90240</name>
</gene>
<proteinExistence type="predicted"/>
<dbReference type="PANTHER" id="PTHR10992">
    <property type="entry name" value="METHYLESTERASE FAMILY MEMBER"/>
    <property type="match status" value="1"/>
</dbReference>
<dbReference type="InterPro" id="IPR045889">
    <property type="entry name" value="MES/HNL"/>
</dbReference>
<evidence type="ECO:0000313" key="2">
    <source>
        <dbReference type="EMBL" id="GHO60549.1"/>
    </source>
</evidence>
<reference evidence="2 3" key="1">
    <citation type="journal article" date="2021" name="Int. J. Syst. Evol. Microbiol.">
        <title>Reticulibacter mediterranei gen. nov., sp. nov., within the new family Reticulibacteraceae fam. nov., and Ktedonospora formicarum gen. nov., sp. nov., Ktedonobacter robiniae sp. nov., Dictyobacter formicarum sp. nov. and Dictyobacter arantiisoli sp. nov., belonging to the class Ktedonobacteria.</title>
        <authorList>
            <person name="Yabe S."/>
            <person name="Zheng Y."/>
            <person name="Wang C.M."/>
            <person name="Sakai Y."/>
            <person name="Abe K."/>
            <person name="Yokota A."/>
            <person name="Donadio S."/>
            <person name="Cavaletti L."/>
            <person name="Monciardini P."/>
        </authorList>
    </citation>
    <scope>NUCLEOTIDE SEQUENCE [LARGE SCALE GENOMIC DNA]</scope>
    <source>
        <strain evidence="2 3">SOSP1-30</strain>
    </source>
</reference>
<dbReference type="SUPFAM" id="SSF53474">
    <property type="entry name" value="alpha/beta-Hydrolases"/>
    <property type="match status" value="1"/>
</dbReference>
<dbReference type="InterPro" id="IPR029058">
    <property type="entry name" value="AB_hydrolase_fold"/>
</dbReference>
<protein>
    <recommendedName>
        <fullName evidence="1">AB hydrolase-1 domain-containing protein</fullName>
    </recommendedName>
</protein>
<feature type="domain" description="AB hydrolase-1" evidence="1">
    <location>
        <begin position="5"/>
        <end position="232"/>
    </location>
</feature>
<evidence type="ECO:0000259" key="1">
    <source>
        <dbReference type="Pfam" id="PF12697"/>
    </source>
</evidence>